<evidence type="ECO:0000256" key="2">
    <source>
        <dbReference type="SAM" id="MobiDB-lite"/>
    </source>
</evidence>
<keyword evidence="4" id="KW-1185">Reference proteome</keyword>
<comment type="similarity">
    <text evidence="1">Belongs to the CDC123 family.</text>
</comment>
<evidence type="ECO:0000256" key="1">
    <source>
        <dbReference type="ARBA" id="ARBA00011047"/>
    </source>
</evidence>
<name>A0AAW1T6T7_9CHLO</name>
<comment type="caution">
    <text evidence="3">The sequence shown here is derived from an EMBL/GenBank/DDBJ whole genome shotgun (WGS) entry which is preliminary data.</text>
</comment>
<proteinExistence type="inferred from homology"/>
<dbReference type="Proteomes" id="UP001485043">
    <property type="component" value="Unassembled WGS sequence"/>
</dbReference>
<evidence type="ECO:0000313" key="4">
    <source>
        <dbReference type="Proteomes" id="UP001485043"/>
    </source>
</evidence>
<reference evidence="3 4" key="1">
    <citation type="journal article" date="2024" name="Nat. Commun.">
        <title>Phylogenomics reveals the evolutionary origins of lichenization in chlorophyte algae.</title>
        <authorList>
            <person name="Puginier C."/>
            <person name="Libourel C."/>
            <person name="Otte J."/>
            <person name="Skaloud P."/>
            <person name="Haon M."/>
            <person name="Grisel S."/>
            <person name="Petersen M."/>
            <person name="Berrin J.G."/>
            <person name="Delaux P.M."/>
            <person name="Dal Grande F."/>
            <person name="Keller J."/>
        </authorList>
    </citation>
    <scope>NUCLEOTIDE SEQUENCE [LARGE SCALE GENOMIC DNA]</scope>
    <source>
        <strain evidence="3 4">SAG 2523</strain>
    </source>
</reference>
<evidence type="ECO:0008006" key="5">
    <source>
        <dbReference type="Google" id="ProtNLM"/>
    </source>
</evidence>
<dbReference type="AlphaFoldDB" id="A0AAW1T6T7"/>
<gene>
    <name evidence="3" type="ORF">WJX84_001193</name>
</gene>
<feature type="region of interest" description="Disordered" evidence="2">
    <location>
        <begin position="12"/>
        <end position="48"/>
    </location>
</feature>
<dbReference type="PANTHER" id="PTHR15323:SF6">
    <property type="entry name" value="CELL DIVISION CYCLE PROTEIN 123 HOMOLOG"/>
    <property type="match status" value="1"/>
</dbReference>
<dbReference type="Pfam" id="PF07065">
    <property type="entry name" value="D123"/>
    <property type="match status" value="1"/>
</dbReference>
<dbReference type="EMBL" id="JALJOV010000319">
    <property type="protein sequence ID" value="KAK9864742.1"/>
    <property type="molecule type" value="Genomic_DNA"/>
</dbReference>
<dbReference type="InterPro" id="IPR009772">
    <property type="entry name" value="CDC123"/>
</dbReference>
<sequence length="135" mass="14212">MTALVSGGVHLPGGSPALIQQAPDESELSDWSEDSDAAGSPPNSSLAEHFPSISQAITEAIAELGGAIVPKLNWSCPQDATWITATRTLRCVSADEVHPIALVDGSAAVATKLCRLQKVALSFTQRIYTTIDVWL</sequence>
<protein>
    <recommendedName>
        <fullName evidence="5">Cell division cycle protein 123 homolog</fullName>
    </recommendedName>
</protein>
<organism evidence="3 4">
    <name type="scientific">Apatococcus fuscideae</name>
    <dbReference type="NCBI Taxonomy" id="2026836"/>
    <lineage>
        <taxon>Eukaryota</taxon>
        <taxon>Viridiplantae</taxon>
        <taxon>Chlorophyta</taxon>
        <taxon>core chlorophytes</taxon>
        <taxon>Trebouxiophyceae</taxon>
        <taxon>Chlorellales</taxon>
        <taxon>Chlorellaceae</taxon>
        <taxon>Apatococcus</taxon>
    </lineage>
</organism>
<dbReference type="PANTHER" id="PTHR15323">
    <property type="entry name" value="D123 PROTEIN"/>
    <property type="match status" value="1"/>
</dbReference>
<feature type="compositionally biased region" description="Acidic residues" evidence="2">
    <location>
        <begin position="24"/>
        <end position="36"/>
    </location>
</feature>
<accession>A0AAW1T6T7</accession>
<dbReference type="GO" id="GO:0005737">
    <property type="term" value="C:cytoplasm"/>
    <property type="evidence" value="ECO:0007669"/>
    <property type="project" value="TreeGrafter"/>
</dbReference>
<evidence type="ECO:0000313" key="3">
    <source>
        <dbReference type="EMBL" id="KAK9864742.1"/>
    </source>
</evidence>